<dbReference type="Proteomes" id="UP001177597">
    <property type="component" value="Chromosome"/>
</dbReference>
<dbReference type="RefSeq" id="WP_280629562.1">
    <property type="nucleotide sequence ID" value="NZ_CP123498.1"/>
</dbReference>
<gene>
    <name evidence="1" type="ORF">QE207_04195</name>
</gene>
<accession>A0AA95GBA6</accession>
<evidence type="ECO:0000313" key="1">
    <source>
        <dbReference type="EMBL" id="WGL95811.1"/>
    </source>
</evidence>
<dbReference type="EMBL" id="CP123498">
    <property type="protein sequence ID" value="WGL95811.1"/>
    <property type="molecule type" value="Genomic_DNA"/>
</dbReference>
<evidence type="ECO:0000313" key="2">
    <source>
        <dbReference type="Proteomes" id="UP001177597"/>
    </source>
</evidence>
<reference evidence="1" key="1">
    <citation type="submission" date="2023-04" db="EMBL/GenBank/DDBJ databases">
        <title>Genome dynamics across the evolutionary transition to endosymbiosis.</title>
        <authorList>
            <person name="Siozios S."/>
            <person name="Nadal-Jimenez P."/>
            <person name="Azagi T."/>
            <person name="Sprong H."/>
            <person name="Frost C.L."/>
            <person name="Parratt S.R."/>
            <person name="Taylor G."/>
            <person name="Brettell L."/>
            <person name="Lew K.C."/>
            <person name="Croft L."/>
            <person name="King K.C."/>
            <person name="Brockhurst M.A."/>
            <person name="Hypsa V."/>
            <person name="Novakova E."/>
            <person name="Darby A.C."/>
            <person name="Hurst G.D.D."/>
        </authorList>
    </citation>
    <scope>NUCLEOTIDE SEQUENCE</scope>
    <source>
        <strain evidence="1">AIh</strain>
    </source>
</reference>
<name>A0AA95GBA6_9GAMM</name>
<organism evidence="1 2">
    <name type="scientific">Arsenophonus nasoniae</name>
    <name type="common">son-killer infecting Nasonia vitripennis</name>
    <dbReference type="NCBI Taxonomy" id="638"/>
    <lineage>
        <taxon>Bacteria</taxon>
        <taxon>Pseudomonadati</taxon>
        <taxon>Pseudomonadota</taxon>
        <taxon>Gammaproteobacteria</taxon>
        <taxon>Enterobacterales</taxon>
        <taxon>Morganellaceae</taxon>
        <taxon>Arsenophonus</taxon>
    </lineage>
</organism>
<proteinExistence type="predicted"/>
<protein>
    <submittedName>
        <fullName evidence="1">Uncharacterized protein</fullName>
    </submittedName>
</protein>
<sequence>MRQVGISDFSQLTIVKNNRATINGLSQIHGVDVMLKSADGADADVKLLYLDTLDVSQLDANDFLFAKPAPALVSTVKPVVVLSPDKLTVIVQDPLTANTPEVDLTDSARRRRSIELPATFNKPENDFAVQPISLPTDLSSSRYHQLKDSDVEHLVDSMSSFESSEPDSVMLSVAGGQYRLPPVLFANGSSSINIRM</sequence>
<dbReference type="AlphaFoldDB" id="A0AA95GBA6"/>